<proteinExistence type="predicted"/>
<dbReference type="EMBL" id="CCYD01000109">
    <property type="protein sequence ID" value="CEG35740.1"/>
    <property type="molecule type" value="Genomic_DNA"/>
</dbReference>
<dbReference type="STRING" id="4781.A0A0P1A651"/>
<feature type="compositionally biased region" description="Basic and acidic residues" evidence="1">
    <location>
        <begin position="104"/>
        <end position="125"/>
    </location>
</feature>
<dbReference type="GeneID" id="36395130"/>
<dbReference type="Proteomes" id="UP000054928">
    <property type="component" value="Unassembled WGS sequence"/>
</dbReference>
<dbReference type="RefSeq" id="XP_024572109.1">
    <property type="nucleotide sequence ID" value="XM_024727536.1"/>
</dbReference>
<protein>
    <submittedName>
        <fullName evidence="2">Uncharacterized protein</fullName>
    </submittedName>
</protein>
<organism evidence="2 3">
    <name type="scientific">Plasmopara halstedii</name>
    <name type="common">Downy mildew of sunflower</name>
    <dbReference type="NCBI Taxonomy" id="4781"/>
    <lineage>
        <taxon>Eukaryota</taxon>
        <taxon>Sar</taxon>
        <taxon>Stramenopiles</taxon>
        <taxon>Oomycota</taxon>
        <taxon>Peronosporomycetes</taxon>
        <taxon>Peronosporales</taxon>
        <taxon>Peronosporaceae</taxon>
        <taxon>Plasmopara</taxon>
    </lineage>
</organism>
<sequence>MKSFPSVILRTPDQGTSCINEESVRKQDTSSDLIDVYNEEGDVDVIRHMKIEHPPGSVNEFFSLPLMGKKTLKRSLEKGEILQICEIVEEPINENINAAEVSDKKTRKKNFDEHAQDLQKEQAHKSERKNKTIYTVHDLVILSTIHLPNHAVSNLRIWKLLPRFIEPFKVMKCNGDAYTLAIPTYMRLNSTFYMDRLKLYLLNASADPTLSLVDDRADHEVSPFVHVKQPTILFGVQTLKDIEGLLLLLIRTLEGEYYGVPRE</sequence>
<dbReference type="OrthoDB" id="121099at2759"/>
<evidence type="ECO:0000313" key="3">
    <source>
        <dbReference type="Proteomes" id="UP000054928"/>
    </source>
</evidence>
<keyword evidence="3" id="KW-1185">Reference proteome</keyword>
<dbReference type="AlphaFoldDB" id="A0A0P1A651"/>
<evidence type="ECO:0000256" key="1">
    <source>
        <dbReference type="SAM" id="MobiDB-lite"/>
    </source>
</evidence>
<feature type="region of interest" description="Disordered" evidence="1">
    <location>
        <begin position="104"/>
        <end position="126"/>
    </location>
</feature>
<name>A0A0P1A651_PLAHL</name>
<evidence type="ECO:0000313" key="2">
    <source>
        <dbReference type="EMBL" id="CEG35740.1"/>
    </source>
</evidence>
<reference evidence="3" key="1">
    <citation type="submission" date="2014-09" db="EMBL/GenBank/DDBJ databases">
        <authorList>
            <person name="Sharma Rahul"/>
            <person name="Thines Marco"/>
        </authorList>
    </citation>
    <scope>NUCLEOTIDE SEQUENCE [LARGE SCALE GENOMIC DNA]</scope>
</reference>
<accession>A0A0P1A651</accession>